<name>A0A3D8SWF6_9EURO</name>
<sequence length="167" mass="17507">MTRLLPVLSLLLLSLGANASPFATPPSSSNPSTSTTSTLFAFDLPCAELTTLNNNVTPFLNLAVPPGTPNNIVPEVTRRLGAINSFIAAYTGMLNTFNTNNCANTDTGVNMIQARQAPIEDFRAAVCEAVEGADMSALPEEFASMREQWVEAMGCSEGGAGGSSGRF</sequence>
<feature type="signal peptide" evidence="1">
    <location>
        <begin position="1"/>
        <end position="19"/>
    </location>
</feature>
<proteinExistence type="predicted"/>
<accession>A0A3D8SWF6</accession>
<keyword evidence="1" id="KW-0732">Signal</keyword>
<protein>
    <submittedName>
        <fullName evidence="2">Uncharacterized protein</fullName>
    </submittedName>
</protein>
<keyword evidence="3" id="KW-1185">Reference proteome</keyword>
<dbReference type="RefSeq" id="XP_026607606.1">
    <property type="nucleotide sequence ID" value="XM_026744443.1"/>
</dbReference>
<reference evidence="2 3" key="1">
    <citation type="journal article" date="2018" name="IMA Fungus">
        <title>IMA Genome-F 9: Draft genome sequence of Annulohypoxylon stygium, Aspergillus mulundensis, Berkeleyomyces basicola (syn. Thielaviopsis basicola), Ceratocystis smalleyi, two Cercospora beticola strains, Coleophoma cylindrospora, Fusarium fracticaudum, Phialophora cf. hyalina, and Morchella septimelata.</title>
        <authorList>
            <person name="Wingfield B.D."/>
            <person name="Bills G.F."/>
            <person name="Dong Y."/>
            <person name="Huang W."/>
            <person name="Nel W.J."/>
            <person name="Swalarsk-Parry B.S."/>
            <person name="Vaghefi N."/>
            <person name="Wilken P.M."/>
            <person name="An Z."/>
            <person name="de Beer Z.W."/>
            <person name="De Vos L."/>
            <person name="Chen L."/>
            <person name="Duong T.A."/>
            <person name="Gao Y."/>
            <person name="Hammerbacher A."/>
            <person name="Kikkert J.R."/>
            <person name="Li Y."/>
            <person name="Li H."/>
            <person name="Li K."/>
            <person name="Li Q."/>
            <person name="Liu X."/>
            <person name="Ma X."/>
            <person name="Naidoo K."/>
            <person name="Pethybridge S.J."/>
            <person name="Sun J."/>
            <person name="Steenkamp E.T."/>
            <person name="van der Nest M.A."/>
            <person name="van Wyk S."/>
            <person name="Wingfield M.J."/>
            <person name="Xiong C."/>
            <person name="Yue Q."/>
            <person name="Zhang X."/>
        </authorList>
    </citation>
    <scope>NUCLEOTIDE SEQUENCE [LARGE SCALE GENOMIC DNA]</scope>
    <source>
        <strain evidence="2 3">DSM 5745</strain>
    </source>
</reference>
<dbReference type="EMBL" id="PVWQ01000002">
    <property type="protein sequence ID" value="RDW90652.1"/>
    <property type="molecule type" value="Genomic_DNA"/>
</dbReference>
<evidence type="ECO:0000313" key="2">
    <source>
        <dbReference type="EMBL" id="RDW90652.1"/>
    </source>
</evidence>
<dbReference type="GeneID" id="38112797"/>
<dbReference type="Proteomes" id="UP000256690">
    <property type="component" value="Unassembled WGS sequence"/>
</dbReference>
<comment type="caution">
    <text evidence="2">The sequence shown here is derived from an EMBL/GenBank/DDBJ whole genome shotgun (WGS) entry which is preliminary data.</text>
</comment>
<evidence type="ECO:0000256" key="1">
    <source>
        <dbReference type="SAM" id="SignalP"/>
    </source>
</evidence>
<organism evidence="2 3">
    <name type="scientific">Aspergillus mulundensis</name>
    <dbReference type="NCBI Taxonomy" id="1810919"/>
    <lineage>
        <taxon>Eukaryota</taxon>
        <taxon>Fungi</taxon>
        <taxon>Dikarya</taxon>
        <taxon>Ascomycota</taxon>
        <taxon>Pezizomycotina</taxon>
        <taxon>Eurotiomycetes</taxon>
        <taxon>Eurotiomycetidae</taxon>
        <taxon>Eurotiales</taxon>
        <taxon>Aspergillaceae</taxon>
        <taxon>Aspergillus</taxon>
        <taxon>Aspergillus subgen. Nidulantes</taxon>
    </lineage>
</organism>
<feature type="chain" id="PRO_5017563659" evidence="1">
    <location>
        <begin position="20"/>
        <end position="167"/>
    </location>
</feature>
<dbReference type="AlphaFoldDB" id="A0A3D8SWF6"/>
<evidence type="ECO:0000313" key="3">
    <source>
        <dbReference type="Proteomes" id="UP000256690"/>
    </source>
</evidence>
<gene>
    <name evidence="2" type="ORF">DSM5745_02427</name>
</gene>